<dbReference type="AlphaFoldDB" id="A0A1B6MUB0"/>
<feature type="transmembrane region" description="Helical" evidence="2">
    <location>
        <begin position="364"/>
        <end position="389"/>
    </location>
</feature>
<feature type="transmembrane region" description="Helical" evidence="2">
    <location>
        <begin position="395"/>
        <end position="414"/>
    </location>
</feature>
<comment type="similarity">
    <text evidence="1">Belongs to the patched family.</text>
</comment>
<sequence length="962" mass="107498">MCSEKDCLHFLRSRTQEKLELCFYRYGILVANYPWTFIILSFALTSVCSLGLLNFHQEKNPMNLWVPPNSDFKRDTDWFMKNIRLGYRIQTVMVTAPDVLEPWVLQQLLEIRNQVVESTLQNVTWEDVCFRVPVVLLNTRRKRSSNNELFERDGDEEADADKFNILYDFEPSVVLPSAIFCSIVSSFSTGCYEHSILEFWNYDEQDIQRLSKEDIIFALNHTTISPVLGLSMQYTQLLGGVVRNESGVIVAASSLLSQWMVHVNFSAVDMDLVGNDGGTADWATGQGLIWEQSFLDTMGNITSSLDHSNTTDVLYEASRSFGDISSSAMFQDILKIACGVFLTFIFVLLVLSKFSCLEIRIIPAGAGLACVGLAFVSACGFCSALGIFYGPVHTSLPFLLMGIGVDDMFVIMACRNNLNESQKKKSLAEQMGLALRHAGVSITVTSFTDIVASTIGGTTILPALESFCLYAAAGVFFTFIYQATFFVAFLVLDEQRIAKQKNPFLLCVTHGKPAPSYKSVAPCSKPIINFIYSKIILTNPFKILVVVATFCFTGFCVVGLTKLRQQFDPKWFLPPDSHLVKFLDARDRWYSDSGQEAHVLLGRLNYSAELPHIHNLVKELRAQRDIVKDVNTWYDGFRRYLNFYFFRAIPHEELSEDDFSLYLGKYLHSPSGGKYQKNFRFAGKLECGEKTPPVTISTLDFKFRKFTGPEEAVPAMNRIRQLIQDSNITSGDGFKTVWSKAFATWTTDEVIQHELYRNLALSVICVMATTTVLIVNFSVCFWIFVCVLLTLTDICGMMYYWGLTVDIVSCIALVLGVGLCIDYAAHVGQTFLHAQGCLLHRALYTVNTIGAAVLNGGLSTLLAMSMLSLSSAYVFQSFFKIFFLVVTIGLFHGVVFLPVVLSEIGPSAPSPVVLPDTEHAPPNENAHPADECEMECLQAPNVSDKVDIVPIGTSSMNINHDR</sequence>
<dbReference type="Gene3D" id="1.20.1640.10">
    <property type="entry name" value="Multidrug efflux transporter AcrB transmembrane domain"/>
    <property type="match status" value="2"/>
</dbReference>
<evidence type="ECO:0000256" key="2">
    <source>
        <dbReference type="SAM" id="Phobius"/>
    </source>
</evidence>
<dbReference type="Pfam" id="PF12349">
    <property type="entry name" value="Sterol-sensing"/>
    <property type="match status" value="1"/>
</dbReference>
<gene>
    <name evidence="4" type="ORF">g.32373</name>
</gene>
<feature type="transmembrane region" description="Helical" evidence="2">
    <location>
        <begin position="759"/>
        <end position="791"/>
    </location>
</feature>
<protein>
    <recommendedName>
        <fullName evidence="3">SSD domain-containing protein</fullName>
    </recommendedName>
</protein>
<feature type="transmembrane region" description="Helical" evidence="2">
    <location>
        <begin position="844"/>
        <end position="869"/>
    </location>
</feature>
<name>A0A1B6MUB0_9HEMI</name>
<feature type="transmembrane region" description="Helical" evidence="2">
    <location>
        <begin position="333"/>
        <end position="352"/>
    </location>
</feature>
<dbReference type="PROSITE" id="PS50156">
    <property type="entry name" value="SSD"/>
    <property type="match status" value="1"/>
</dbReference>
<evidence type="ECO:0000256" key="1">
    <source>
        <dbReference type="ARBA" id="ARBA00005585"/>
    </source>
</evidence>
<evidence type="ECO:0000313" key="4">
    <source>
        <dbReference type="EMBL" id="JAT39498.1"/>
    </source>
</evidence>
<dbReference type="PANTHER" id="PTHR10796:SF130">
    <property type="entry name" value="PATCHED DOMAIN-CONTAINING PROTEIN 3-LIKE PROTEIN"/>
    <property type="match status" value="1"/>
</dbReference>
<keyword evidence="2" id="KW-0472">Membrane</keyword>
<dbReference type="InterPro" id="IPR000731">
    <property type="entry name" value="SSD"/>
</dbReference>
<dbReference type="GO" id="GO:0016020">
    <property type="term" value="C:membrane"/>
    <property type="evidence" value="ECO:0007669"/>
    <property type="project" value="TreeGrafter"/>
</dbReference>
<keyword evidence="2" id="KW-0812">Transmembrane</keyword>
<organism evidence="4">
    <name type="scientific">Graphocephala atropunctata</name>
    <dbReference type="NCBI Taxonomy" id="36148"/>
    <lineage>
        <taxon>Eukaryota</taxon>
        <taxon>Metazoa</taxon>
        <taxon>Ecdysozoa</taxon>
        <taxon>Arthropoda</taxon>
        <taxon>Hexapoda</taxon>
        <taxon>Insecta</taxon>
        <taxon>Pterygota</taxon>
        <taxon>Neoptera</taxon>
        <taxon>Paraneoptera</taxon>
        <taxon>Hemiptera</taxon>
        <taxon>Auchenorrhyncha</taxon>
        <taxon>Membracoidea</taxon>
        <taxon>Cicadellidae</taxon>
        <taxon>Cicadellinae</taxon>
        <taxon>Cicadellini</taxon>
        <taxon>Graphocephala</taxon>
    </lineage>
</organism>
<dbReference type="PANTHER" id="PTHR10796">
    <property type="entry name" value="PATCHED-RELATED"/>
    <property type="match status" value="1"/>
</dbReference>
<feature type="transmembrane region" description="Helical" evidence="2">
    <location>
        <begin position="798"/>
        <end position="824"/>
    </location>
</feature>
<dbReference type="EMBL" id="GEBQ01000479">
    <property type="protein sequence ID" value="JAT39498.1"/>
    <property type="molecule type" value="Transcribed_RNA"/>
</dbReference>
<feature type="domain" description="SSD" evidence="3">
    <location>
        <begin position="332"/>
        <end position="492"/>
    </location>
</feature>
<feature type="transmembrane region" description="Helical" evidence="2">
    <location>
        <begin position="21"/>
        <end position="44"/>
    </location>
</feature>
<feature type="transmembrane region" description="Helical" evidence="2">
    <location>
        <begin position="469"/>
        <end position="492"/>
    </location>
</feature>
<evidence type="ECO:0000259" key="3">
    <source>
        <dbReference type="PROSITE" id="PS50156"/>
    </source>
</evidence>
<accession>A0A1B6MUB0</accession>
<feature type="transmembrane region" description="Helical" evidence="2">
    <location>
        <begin position="435"/>
        <end position="457"/>
    </location>
</feature>
<dbReference type="InterPro" id="IPR051697">
    <property type="entry name" value="Patched_domain-protein"/>
</dbReference>
<reference evidence="4" key="1">
    <citation type="submission" date="2015-11" db="EMBL/GenBank/DDBJ databases">
        <title>De novo transcriptome assembly of four potential Pierce s Disease insect vectors from Arizona vineyards.</title>
        <authorList>
            <person name="Tassone E.E."/>
        </authorList>
    </citation>
    <scope>NUCLEOTIDE SEQUENCE</scope>
</reference>
<dbReference type="InterPro" id="IPR053958">
    <property type="entry name" value="HMGCR/SNAP/NPC1-like_SSD"/>
</dbReference>
<feature type="transmembrane region" description="Helical" evidence="2">
    <location>
        <begin position="881"/>
        <end position="901"/>
    </location>
</feature>
<keyword evidence="2" id="KW-1133">Transmembrane helix</keyword>
<proteinExistence type="inferred from homology"/>
<dbReference type="SUPFAM" id="SSF82866">
    <property type="entry name" value="Multidrug efflux transporter AcrB transmembrane domain"/>
    <property type="match status" value="2"/>
</dbReference>